<dbReference type="EMBL" id="CAADFK010000052">
    <property type="protein sequence ID" value="VFK13766.1"/>
    <property type="molecule type" value="Genomic_DNA"/>
</dbReference>
<evidence type="ECO:0008006" key="2">
    <source>
        <dbReference type="Google" id="ProtNLM"/>
    </source>
</evidence>
<organism evidence="1">
    <name type="scientific">Candidatus Kentrum sp. LPFa</name>
    <dbReference type="NCBI Taxonomy" id="2126335"/>
    <lineage>
        <taxon>Bacteria</taxon>
        <taxon>Pseudomonadati</taxon>
        <taxon>Pseudomonadota</taxon>
        <taxon>Gammaproteobacteria</taxon>
        <taxon>Candidatus Kentrum</taxon>
    </lineage>
</organism>
<gene>
    <name evidence="1" type="ORF">BECKLPF1236B_GA0070989_10523</name>
</gene>
<dbReference type="InterPro" id="IPR035093">
    <property type="entry name" value="RelE/ParE_toxin_dom_sf"/>
</dbReference>
<dbReference type="SUPFAM" id="SSF143011">
    <property type="entry name" value="RelE-like"/>
    <property type="match status" value="1"/>
</dbReference>
<protein>
    <recommendedName>
        <fullName evidence="2">ParE toxin of type II toxin-antitoxin system, parDE</fullName>
    </recommendedName>
</protein>
<dbReference type="AlphaFoldDB" id="A0A450W9L8"/>
<dbReference type="Gene3D" id="3.30.2310.20">
    <property type="entry name" value="RelE-like"/>
    <property type="match status" value="1"/>
</dbReference>
<reference evidence="1" key="1">
    <citation type="submission" date="2019-02" db="EMBL/GenBank/DDBJ databases">
        <authorList>
            <person name="Gruber-Vodicka R. H."/>
            <person name="Seah K. B. B."/>
        </authorList>
    </citation>
    <scope>NUCLEOTIDE SEQUENCE</scope>
    <source>
        <strain evidence="1">BECK_S313</strain>
    </source>
</reference>
<proteinExistence type="predicted"/>
<sequence>MKISIRKSAIRDLGNIDHREKQKIYSAILELRKFPNIQNVKKLTNFYPAYRLRKGGGIYFPLSFADESSFTKRQLLPIPSYVLLV</sequence>
<name>A0A450W9L8_9GAMM</name>
<evidence type="ECO:0000313" key="1">
    <source>
        <dbReference type="EMBL" id="VFK13766.1"/>
    </source>
</evidence>
<accession>A0A450W9L8</accession>